<dbReference type="AlphaFoldDB" id="A0A848H5Z5"/>
<proteinExistence type="inferred from homology"/>
<accession>A0A848H5Z5</accession>
<dbReference type="RefSeq" id="WP_169420493.1">
    <property type="nucleotide sequence ID" value="NZ_JABBFX010000002.1"/>
</dbReference>
<sequence>MKAAEGFARDLRQWMHDPLLRMWSQPTARTANGLFNEALDAAWAPLAGKPQRALVAARQAFFFARMAAHGDAGLWTVAREQLELLQRLFHDPRHGGVYSRLPTERAGAPAKELYTNAFAVLAYAEGHARSGDTRWLDLADQVLDEILRGFALPDGNLATATSEDFGECLAGPAQNPQMHLFEAVLHLWTVGQREKHARILRDLALAIHSRFFDAQCGALMELPLGSEGNWQEPGHQCEWFTLVTLAGAAIAGTPLVSAIESAFAQALQVAARHGGVLPLKLSPAGEVLDGSHRIWTQLELVRAMALQEDMDEVLFATAAQALQARFLHAKGWYEVIADDGTVLRTDMPASTPYHLVTCFDEVSARMQQD</sequence>
<protein>
    <recommendedName>
        <fullName evidence="5">Mannose-6-phosphate isomerase</fullName>
    </recommendedName>
</protein>
<evidence type="ECO:0000313" key="4">
    <source>
        <dbReference type="Proteomes" id="UP000541185"/>
    </source>
</evidence>
<dbReference type="GO" id="GO:0016853">
    <property type="term" value="F:isomerase activity"/>
    <property type="evidence" value="ECO:0007669"/>
    <property type="project" value="UniProtKB-KW"/>
</dbReference>
<reference evidence="3 4" key="1">
    <citation type="submission" date="2020-04" db="EMBL/GenBank/DDBJ databases">
        <title>Ramlibacter sp. G-1-2-2 isolated from soil.</title>
        <authorList>
            <person name="Dahal R.H."/>
        </authorList>
    </citation>
    <scope>NUCLEOTIDE SEQUENCE [LARGE SCALE GENOMIC DNA]</scope>
    <source>
        <strain evidence="3 4">G-1-2-2</strain>
    </source>
</reference>
<comment type="similarity">
    <text evidence="1">Belongs to the N-acylglucosamine 2-epimerase family.</text>
</comment>
<keyword evidence="4" id="KW-1185">Reference proteome</keyword>
<organism evidence="3 4">
    <name type="scientific">Ramlibacter agri</name>
    <dbReference type="NCBI Taxonomy" id="2728837"/>
    <lineage>
        <taxon>Bacteria</taxon>
        <taxon>Pseudomonadati</taxon>
        <taxon>Pseudomonadota</taxon>
        <taxon>Betaproteobacteria</taxon>
        <taxon>Burkholderiales</taxon>
        <taxon>Comamonadaceae</taxon>
        <taxon>Ramlibacter</taxon>
    </lineage>
</organism>
<dbReference type="Proteomes" id="UP000541185">
    <property type="component" value="Unassembled WGS sequence"/>
</dbReference>
<name>A0A848H5Z5_9BURK</name>
<keyword evidence="2" id="KW-0413">Isomerase</keyword>
<dbReference type="InterPro" id="IPR010819">
    <property type="entry name" value="AGE/CE"/>
</dbReference>
<evidence type="ECO:0000256" key="2">
    <source>
        <dbReference type="ARBA" id="ARBA00023235"/>
    </source>
</evidence>
<dbReference type="InterPro" id="IPR008928">
    <property type="entry name" value="6-hairpin_glycosidase_sf"/>
</dbReference>
<evidence type="ECO:0008006" key="5">
    <source>
        <dbReference type="Google" id="ProtNLM"/>
    </source>
</evidence>
<evidence type="ECO:0000256" key="1">
    <source>
        <dbReference type="ARBA" id="ARBA00008558"/>
    </source>
</evidence>
<dbReference type="Pfam" id="PF07221">
    <property type="entry name" value="GlcNAc_2-epim"/>
    <property type="match status" value="1"/>
</dbReference>
<comment type="caution">
    <text evidence="3">The sequence shown here is derived from an EMBL/GenBank/DDBJ whole genome shotgun (WGS) entry which is preliminary data.</text>
</comment>
<evidence type="ECO:0000313" key="3">
    <source>
        <dbReference type="EMBL" id="NML46215.1"/>
    </source>
</evidence>
<dbReference type="GO" id="GO:0005975">
    <property type="term" value="P:carbohydrate metabolic process"/>
    <property type="evidence" value="ECO:0007669"/>
    <property type="project" value="InterPro"/>
</dbReference>
<dbReference type="PANTHER" id="PTHR15108">
    <property type="entry name" value="N-ACYLGLUCOSAMINE-2-EPIMERASE"/>
    <property type="match status" value="1"/>
</dbReference>
<dbReference type="InterPro" id="IPR012341">
    <property type="entry name" value="6hp_glycosidase-like_sf"/>
</dbReference>
<dbReference type="EMBL" id="JABBFX010000002">
    <property type="protein sequence ID" value="NML46215.1"/>
    <property type="molecule type" value="Genomic_DNA"/>
</dbReference>
<dbReference type="SUPFAM" id="SSF48208">
    <property type="entry name" value="Six-hairpin glycosidases"/>
    <property type="match status" value="1"/>
</dbReference>
<dbReference type="Gene3D" id="1.50.10.10">
    <property type="match status" value="1"/>
</dbReference>
<gene>
    <name evidence="3" type="ORF">HHL11_20875</name>
</gene>